<dbReference type="PRINTS" id="PR00219">
    <property type="entry name" value="SYNAPTOBREVN"/>
</dbReference>
<gene>
    <name evidence="14" type="ORF">TEA_028305</name>
</gene>
<evidence type="ECO:0000313" key="15">
    <source>
        <dbReference type="Proteomes" id="UP000306102"/>
    </source>
</evidence>
<dbReference type="GO" id="GO:0016020">
    <property type="term" value="C:membrane"/>
    <property type="evidence" value="ECO:0007669"/>
    <property type="project" value="InterPro"/>
</dbReference>
<dbReference type="InterPro" id="IPR010908">
    <property type="entry name" value="Longin_dom"/>
</dbReference>
<dbReference type="EMBL" id="SDRB02010577">
    <property type="protein sequence ID" value="THG05706.1"/>
    <property type="molecule type" value="Genomic_DNA"/>
</dbReference>
<dbReference type="SUPFAM" id="SSF64356">
    <property type="entry name" value="SNARE-like"/>
    <property type="match status" value="1"/>
</dbReference>
<dbReference type="Pfam" id="PF00957">
    <property type="entry name" value="Synaptobrevin"/>
    <property type="match status" value="1"/>
</dbReference>
<dbReference type="Proteomes" id="UP000306102">
    <property type="component" value="Unassembled WGS sequence"/>
</dbReference>
<comment type="function">
    <text evidence="7">Involved in the targeting and/or fusion of transport vesicles to their target membrane.</text>
</comment>
<proteinExistence type="inferred from homology"/>
<keyword evidence="6 11" id="KW-0472">Membrane</keyword>
<comment type="similarity">
    <text evidence="1">Belongs to the synaptobrevin family.</text>
</comment>
<dbReference type="PANTHER" id="PTHR21136:SF169">
    <property type="entry name" value="VESICLE-ASSOCIATED MEMBRANE PROTEIN 727"/>
    <property type="match status" value="1"/>
</dbReference>
<evidence type="ECO:0000259" key="12">
    <source>
        <dbReference type="PROSITE" id="PS50859"/>
    </source>
</evidence>
<evidence type="ECO:0000256" key="9">
    <source>
        <dbReference type="PROSITE-ProRule" id="PRU00290"/>
    </source>
</evidence>
<dbReference type="GO" id="GO:0016192">
    <property type="term" value="P:vesicle-mediated transport"/>
    <property type="evidence" value="ECO:0007669"/>
    <property type="project" value="InterPro"/>
</dbReference>
<evidence type="ECO:0000256" key="6">
    <source>
        <dbReference type="ARBA" id="ARBA00023136"/>
    </source>
</evidence>
<keyword evidence="3 11" id="KW-0812">Transmembrane</keyword>
<dbReference type="SUPFAM" id="SSF58038">
    <property type="entry name" value="SNARE fusion complex"/>
    <property type="match status" value="1"/>
</dbReference>
<evidence type="ECO:0000259" key="13">
    <source>
        <dbReference type="PROSITE" id="PS50892"/>
    </source>
</evidence>
<feature type="domain" description="V-SNARE coiled-coil homology" evidence="13">
    <location>
        <begin position="151"/>
        <end position="211"/>
    </location>
</feature>
<feature type="transmembrane region" description="Helical" evidence="11">
    <location>
        <begin position="215"/>
        <end position="234"/>
    </location>
</feature>
<dbReference type="Gene3D" id="3.30.450.50">
    <property type="entry name" value="Longin domain"/>
    <property type="match status" value="1"/>
</dbReference>
<keyword evidence="4" id="KW-0653">Protein transport</keyword>
<dbReference type="PROSITE" id="PS50892">
    <property type="entry name" value="V_SNARE"/>
    <property type="match status" value="1"/>
</dbReference>
<dbReference type="AlphaFoldDB" id="A0A4S4DTA7"/>
<comment type="subcellular location">
    <subcellularLocation>
        <location evidence="8">Endomembrane system</location>
        <topology evidence="8">Single-pass type IV membrane protein</topology>
    </subcellularLocation>
</comment>
<dbReference type="SMART" id="SM01270">
    <property type="entry name" value="Longin"/>
    <property type="match status" value="1"/>
</dbReference>
<dbReference type="CDD" id="cd15843">
    <property type="entry name" value="R-SNARE"/>
    <property type="match status" value="2"/>
</dbReference>
<name>A0A4S4DTA7_CAMSN</name>
<evidence type="ECO:0000256" key="2">
    <source>
        <dbReference type="ARBA" id="ARBA00022448"/>
    </source>
</evidence>
<evidence type="ECO:0000256" key="3">
    <source>
        <dbReference type="ARBA" id="ARBA00022692"/>
    </source>
</evidence>
<keyword evidence="9" id="KW-0175">Coiled coil</keyword>
<dbReference type="GO" id="GO:0005737">
    <property type="term" value="C:cytoplasm"/>
    <property type="evidence" value="ECO:0007669"/>
    <property type="project" value="UniProtKB-ARBA"/>
</dbReference>
<dbReference type="Pfam" id="PF13774">
    <property type="entry name" value="Longin"/>
    <property type="match status" value="1"/>
</dbReference>
<keyword evidence="15" id="KW-1185">Reference proteome</keyword>
<keyword evidence="2" id="KW-0813">Transport</keyword>
<sequence>MSQKGLIYGFVAKGTVVLAEHTPYSGNFSTIAVQCLQKLPSNSSKYTYSCDGHTFNFLIDNGFVFLVVADESVGRSVPFVFLERVKDDFKQRYGASIRTDGPDSIGDEDDDEEDDLFPDRFSIAYNLDREFGPRIKEHMQYCMNHPDEISKLSKLKTQITEVKGIMMDNIEKVLDRGEKIELLVDKTENLQFQADSFQRQGRQLRRKMWLQNLQMKLMVGGTVVALIVILWLIACKEQALRHTVTDWAFIILSTSRLYEWYCMSPVICPRINPGDASYCIPRVICPRTNPRNAIEIYLACLAAHKLIRLQGAWCRTRTPNESVRDMLPLPVLDVLVEGTLPCLPLCLSITLPMDYTMKVFGVSSTYRPHHSALNLALIPLCHGLGACHSSEKPAPQVVLDRGEKIELLVDKTENLQFQLPEAGKATTTEDVAAESPNEADGRRNGRCPNCHTVANSLQRTNPRDASYCISRVICPRTNSRNAIEIYLTCLAAHKLIRLQGAWSRTRTPNELVCDMLPLPVPDVLVRGTLPCLPPCLFVTLPMDSTMKVFGVSPTYRPHYNALNLSSDTTLSRTGRLSSFREAGSTSGIAYPVQYTQGPT</sequence>
<evidence type="ECO:0000313" key="14">
    <source>
        <dbReference type="EMBL" id="THG05706.1"/>
    </source>
</evidence>
<dbReference type="CDD" id="cd14824">
    <property type="entry name" value="Longin"/>
    <property type="match status" value="1"/>
</dbReference>
<dbReference type="FunFam" id="1.20.5.110:FF:000047">
    <property type="entry name" value="Vesicle-associated membrane protein 727"/>
    <property type="match status" value="1"/>
</dbReference>
<evidence type="ECO:0000256" key="10">
    <source>
        <dbReference type="SAM" id="MobiDB-lite"/>
    </source>
</evidence>
<protein>
    <recommendedName>
        <fullName evidence="16">Vesicle-associated membrane protein 727</fullName>
    </recommendedName>
</protein>
<dbReference type="InterPro" id="IPR042855">
    <property type="entry name" value="V_SNARE_CC"/>
</dbReference>
<dbReference type="InterPro" id="IPR001388">
    <property type="entry name" value="Synaptobrevin-like"/>
</dbReference>
<keyword evidence="5 11" id="KW-1133">Transmembrane helix</keyword>
<dbReference type="InterPro" id="IPR051097">
    <property type="entry name" value="Synaptobrevin-like_transport"/>
</dbReference>
<dbReference type="GO" id="GO:0012505">
    <property type="term" value="C:endomembrane system"/>
    <property type="evidence" value="ECO:0007669"/>
    <property type="project" value="UniProtKB-SubCell"/>
</dbReference>
<feature type="domain" description="Longin" evidence="12">
    <location>
        <begin position="10"/>
        <end position="135"/>
    </location>
</feature>
<organism evidence="14 15">
    <name type="scientific">Camellia sinensis var. sinensis</name>
    <name type="common">China tea</name>
    <dbReference type="NCBI Taxonomy" id="542762"/>
    <lineage>
        <taxon>Eukaryota</taxon>
        <taxon>Viridiplantae</taxon>
        <taxon>Streptophyta</taxon>
        <taxon>Embryophyta</taxon>
        <taxon>Tracheophyta</taxon>
        <taxon>Spermatophyta</taxon>
        <taxon>Magnoliopsida</taxon>
        <taxon>eudicotyledons</taxon>
        <taxon>Gunneridae</taxon>
        <taxon>Pentapetalae</taxon>
        <taxon>asterids</taxon>
        <taxon>Ericales</taxon>
        <taxon>Theaceae</taxon>
        <taxon>Camellia</taxon>
    </lineage>
</organism>
<evidence type="ECO:0000256" key="4">
    <source>
        <dbReference type="ARBA" id="ARBA00022927"/>
    </source>
</evidence>
<evidence type="ECO:0000256" key="11">
    <source>
        <dbReference type="SAM" id="Phobius"/>
    </source>
</evidence>
<dbReference type="PANTHER" id="PTHR21136">
    <property type="entry name" value="SNARE PROTEINS"/>
    <property type="match status" value="1"/>
</dbReference>
<reference evidence="14 15" key="1">
    <citation type="journal article" date="2018" name="Proc. Natl. Acad. Sci. U.S.A.">
        <title>Draft genome sequence of Camellia sinensis var. sinensis provides insights into the evolution of the tea genome and tea quality.</title>
        <authorList>
            <person name="Wei C."/>
            <person name="Yang H."/>
            <person name="Wang S."/>
            <person name="Zhao J."/>
            <person name="Liu C."/>
            <person name="Gao L."/>
            <person name="Xia E."/>
            <person name="Lu Y."/>
            <person name="Tai Y."/>
            <person name="She G."/>
            <person name="Sun J."/>
            <person name="Cao H."/>
            <person name="Tong W."/>
            <person name="Gao Q."/>
            <person name="Li Y."/>
            <person name="Deng W."/>
            <person name="Jiang X."/>
            <person name="Wang W."/>
            <person name="Chen Q."/>
            <person name="Zhang S."/>
            <person name="Li H."/>
            <person name="Wu J."/>
            <person name="Wang P."/>
            <person name="Li P."/>
            <person name="Shi C."/>
            <person name="Zheng F."/>
            <person name="Jian J."/>
            <person name="Huang B."/>
            <person name="Shan D."/>
            <person name="Shi M."/>
            <person name="Fang C."/>
            <person name="Yue Y."/>
            <person name="Li F."/>
            <person name="Li D."/>
            <person name="Wei S."/>
            <person name="Han B."/>
            <person name="Jiang C."/>
            <person name="Yin Y."/>
            <person name="Xia T."/>
            <person name="Zhang Z."/>
            <person name="Bennetzen J.L."/>
            <person name="Zhao S."/>
            <person name="Wan X."/>
        </authorList>
    </citation>
    <scope>NUCLEOTIDE SEQUENCE [LARGE SCALE GENOMIC DNA]</scope>
    <source>
        <strain evidence="15">cv. Shuchazao</strain>
        <tissue evidence="14">Leaf</tissue>
    </source>
</reference>
<dbReference type="Gene3D" id="1.20.5.110">
    <property type="match status" value="1"/>
</dbReference>
<evidence type="ECO:0000256" key="5">
    <source>
        <dbReference type="ARBA" id="ARBA00022989"/>
    </source>
</evidence>
<dbReference type="GO" id="GO:0015031">
    <property type="term" value="P:protein transport"/>
    <property type="evidence" value="ECO:0007669"/>
    <property type="project" value="UniProtKB-KW"/>
</dbReference>
<accession>A0A4S4DTA7</accession>
<evidence type="ECO:0008006" key="16">
    <source>
        <dbReference type="Google" id="ProtNLM"/>
    </source>
</evidence>
<feature type="region of interest" description="Disordered" evidence="10">
    <location>
        <begin position="419"/>
        <end position="443"/>
    </location>
</feature>
<dbReference type="PROSITE" id="PS00417">
    <property type="entry name" value="SYNAPTOBREVIN"/>
    <property type="match status" value="1"/>
</dbReference>
<dbReference type="STRING" id="542762.A0A4S4DTA7"/>
<evidence type="ECO:0000256" key="8">
    <source>
        <dbReference type="ARBA" id="ARBA00046280"/>
    </source>
</evidence>
<evidence type="ECO:0000256" key="7">
    <source>
        <dbReference type="ARBA" id="ARBA00037493"/>
    </source>
</evidence>
<evidence type="ECO:0000256" key="1">
    <source>
        <dbReference type="ARBA" id="ARBA00008025"/>
    </source>
</evidence>
<comment type="caution">
    <text evidence="14">The sequence shown here is derived from an EMBL/GenBank/DDBJ whole genome shotgun (WGS) entry which is preliminary data.</text>
</comment>
<dbReference type="PROSITE" id="PS50859">
    <property type="entry name" value="LONGIN"/>
    <property type="match status" value="1"/>
</dbReference>
<dbReference type="FunFam" id="3.30.450.50:FF:000014">
    <property type="entry name" value="vesicle-associated membrane protein 727"/>
    <property type="match status" value="1"/>
</dbReference>
<dbReference type="InterPro" id="IPR011012">
    <property type="entry name" value="Longin-like_dom_sf"/>
</dbReference>